<comment type="caution">
    <text evidence="2">The sequence shown here is derived from an EMBL/GenBank/DDBJ whole genome shotgun (WGS) entry which is preliminary data.</text>
</comment>
<dbReference type="CDD" id="cd07067">
    <property type="entry name" value="HP_PGM_like"/>
    <property type="match status" value="1"/>
</dbReference>
<dbReference type="InterPro" id="IPR013078">
    <property type="entry name" value="His_Pase_superF_clade-1"/>
</dbReference>
<sequence>MPGVSSLMCPATLVVARHGDAEYVDTVFSDEGGTLTGTGRQQAADLAAQLQDRRVAHVWCSDAARAVQTAEIVASRLGVAVTTRKSLREVDVGELGGQPFSGDAVRAVTDRWFRGDLAAAFPGGENGHDVVARYADALAEIADLHRGETVLVVGHENAASISLPTLARNATESLTEGHRLGNCDCAELVVDADDWVLTRWGDLTDG</sequence>
<dbReference type="InterPro" id="IPR051695">
    <property type="entry name" value="Phosphoglycerate_Mutase"/>
</dbReference>
<gene>
    <name evidence="2" type="ORF">EFL26_18280</name>
</gene>
<dbReference type="AlphaFoldDB" id="A0A3N0GK70"/>
<dbReference type="InterPro" id="IPR029033">
    <property type="entry name" value="His_PPase_superfam"/>
</dbReference>
<reference evidence="2 3" key="1">
    <citation type="submission" date="2018-11" db="EMBL/GenBank/DDBJ databases">
        <authorList>
            <person name="Li F."/>
        </authorList>
    </citation>
    <scope>NUCLEOTIDE SEQUENCE [LARGE SCALE GENOMIC DNA]</scope>
    <source>
        <strain evidence="2 3">Gsoil 818</strain>
    </source>
</reference>
<dbReference type="EMBL" id="RJSF01000044">
    <property type="protein sequence ID" value="RNM12572.1"/>
    <property type="molecule type" value="Genomic_DNA"/>
</dbReference>
<dbReference type="GO" id="GO:0004331">
    <property type="term" value="F:fructose-2,6-bisphosphate 2-phosphatase activity"/>
    <property type="evidence" value="ECO:0007669"/>
    <property type="project" value="TreeGrafter"/>
</dbReference>
<dbReference type="PANTHER" id="PTHR46517">
    <property type="entry name" value="FRUCTOSE-2,6-BISPHOSPHATASE TIGAR"/>
    <property type="match status" value="1"/>
</dbReference>
<dbReference type="Proteomes" id="UP000279994">
    <property type="component" value="Unassembled WGS sequence"/>
</dbReference>
<dbReference type="PANTHER" id="PTHR46517:SF1">
    <property type="entry name" value="FRUCTOSE-2,6-BISPHOSPHATASE TIGAR"/>
    <property type="match status" value="1"/>
</dbReference>
<dbReference type="Gene3D" id="3.40.50.1240">
    <property type="entry name" value="Phosphoglycerate mutase-like"/>
    <property type="match status" value="1"/>
</dbReference>
<dbReference type="GO" id="GO:0043456">
    <property type="term" value="P:regulation of pentose-phosphate shunt"/>
    <property type="evidence" value="ECO:0007669"/>
    <property type="project" value="TreeGrafter"/>
</dbReference>
<evidence type="ECO:0000256" key="1">
    <source>
        <dbReference type="ARBA" id="ARBA00022801"/>
    </source>
</evidence>
<dbReference type="SMART" id="SM00855">
    <property type="entry name" value="PGAM"/>
    <property type="match status" value="1"/>
</dbReference>
<accession>A0A3N0GK70</accession>
<keyword evidence="3" id="KW-1185">Reference proteome</keyword>
<evidence type="ECO:0000313" key="2">
    <source>
        <dbReference type="EMBL" id="RNM12572.1"/>
    </source>
</evidence>
<dbReference type="GO" id="GO:0045820">
    <property type="term" value="P:negative regulation of glycolytic process"/>
    <property type="evidence" value="ECO:0007669"/>
    <property type="project" value="TreeGrafter"/>
</dbReference>
<dbReference type="SUPFAM" id="SSF53254">
    <property type="entry name" value="Phosphoglycerate mutase-like"/>
    <property type="match status" value="1"/>
</dbReference>
<dbReference type="GO" id="GO:0005829">
    <property type="term" value="C:cytosol"/>
    <property type="evidence" value="ECO:0007669"/>
    <property type="project" value="TreeGrafter"/>
</dbReference>
<name>A0A3N0GK70_9ACTN</name>
<dbReference type="Pfam" id="PF00300">
    <property type="entry name" value="His_Phos_1"/>
    <property type="match status" value="1"/>
</dbReference>
<evidence type="ECO:0000313" key="3">
    <source>
        <dbReference type="Proteomes" id="UP000279994"/>
    </source>
</evidence>
<organism evidence="2 3">
    <name type="scientific">Nocardioides pocheonensis</name>
    <dbReference type="NCBI Taxonomy" id="661485"/>
    <lineage>
        <taxon>Bacteria</taxon>
        <taxon>Bacillati</taxon>
        <taxon>Actinomycetota</taxon>
        <taxon>Actinomycetes</taxon>
        <taxon>Propionibacteriales</taxon>
        <taxon>Nocardioidaceae</taxon>
        <taxon>Nocardioides</taxon>
    </lineage>
</organism>
<proteinExistence type="predicted"/>
<protein>
    <submittedName>
        <fullName evidence="2">Histidine phosphatase family protein</fullName>
    </submittedName>
</protein>
<keyword evidence="1" id="KW-0378">Hydrolase</keyword>
<dbReference type="OrthoDB" id="9793115at2"/>